<protein>
    <submittedName>
        <fullName evidence="2">Uncharacterized protein</fullName>
    </submittedName>
</protein>
<feature type="chain" id="PRO_5043539897" evidence="1">
    <location>
        <begin position="30"/>
        <end position="130"/>
    </location>
</feature>
<reference evidence="2 3" key="1">
    <citation type="submission" date="2021-06" db="EMBL/GenBank/DDBJ databases">
        <title>Caerostris darwini draft genome.</title>
        <authorList>
            <person name="Kono N."/>
            <person name="Arakawa K."/>
        </authorList>
    </citation>
    <scope>NUCLEOTIDE SEQUENCE [LARGE SCALE GENOMIC DNA]</scope>
</reference>
<dbReference type="AlphaFoldDB" id="A0AAV4P2Q4"/>
<keyword evidence="3" id="KW-1185">Reference proteome</keyword>
<evidence type="ECO:0000313" key="3">
    <source>
        <dbReference type="Proteomes" id="UP001054837"/>
    </source>
</evidence>
<organism evidence="2 3">
    <name type="scientific">Caerostris darwini</name>
    <dbReference type="NCBI Taxonomy" id="1538125"/>
    <lineage>
        <taxon>Eukaryota</taxon>
        <taxon>Metazoa</taxon>
        <taxon>Ecdysozoa</taxon>
        <taxon>Arthropoda</taxon>
        <taxon>Chelicerata</taxon>
        <taxon>Arachnida</taxon>
        <taxon>Araneae</taxon>
        <taxon>Araneomorphae</taxon>
        <taxon>Entelegynae</taxon>
        <taxon>Araneoidea</taxon>
        <taxon>Araneidae</taxon>
        <taxon>Caerostris</taxon>
    </lineage>
</organism>
<comment type="caution">
    <text evidence="2">The sequence shown here is derived from an EMBL/GenBank/DDBJ whole genome shotgun (WGS) entry which is preliminary data.</text>
</comment>
<sequence length="130" mass="14590">MTSNNQKKSLTWVLFLMVLLTTQLREGDAGVNFKLKKLLKKILLLRALTPKKDIAIIPLPIPLNLLELLKEKLTMDMSPKMPEMPMPMPMPYPMYMPSGGEKMGSEMMMMNPPADQMKMPSGNYGMMGGG</sequence>
<gene>
    <name evidence="2" type="ORF">CDAR_128111</name>
</gene>
<feature type="signal peptide" evidence="1">
    <location>
        <begin position="1"/>
        <end position="29"/>
    </location>
</feature>
<keyword evidence="1" id="KW-0732">Signal</keyword>
<evidence type="ECO:0000256" key="1">
    <source>
        <dbReference type="SAM" id="SignalP"/>
    </source>
</evidence>
<dbReference type="EMBL" id="BPLQ01002314">
    <property type="protein sequence ID" value="GIX91314.1"/>
    <property type="molecule type" value="Genomic_DNA"/>
</dbReference>
<name>A0AAV4P2Q4_9ARAC</name>
<proteinExistence type="predicted"/>
<accession>A0AAV4P2Q4</accession>
<evidence type="ECO:0000313" key="2">
    <source>
        <dbReference type="EMBL" id="GIX91314.1"/>
    </source>
</evidence>
<dbReference type="Proteomes" id="UP001054837">
    <property type="component" value="Unassembled WGS sequence"/>
</dbReference>